<dbReference type="SUPFAM" id="SSF51197">
    <property type="entry name" value="Clavaminate synthase-like"/>
    <property type="match status" value="1"/>
</dbReference>
<dbReference type="InParanoid" id="A0A2H3DJJ0"/>
<protein>
    <recommendedName>
        <fullName evidence="3">JmjC domain-containing protein</fullName>
    </recommendedName>
</protein>
<evidence type="ECO:0000313" key="2">
    <source>
        <dbReference type="Proteomes" id="UP000217790"/>
    </source>
</evidence>
<gene>
    <name evidence="1" type="ORF">ARMGADRAFT_1084749</name>
</gene>
<accession>A0A2H3DJJ0</accession>
<dbReference type="EMBL" id="KZ293673">
    <property type="protein sequence ID" value="PBK88423.1"/>
    <property type="molecule type" value="Genomic_DNA"/>
</dbReference>
<dbReference type="Proteomes" id="UP000217790">
    <property type="component" value="Unassembled WGS sequence"/>
</dbReference>
<organism evidence="1 2">
    <name type="scientific">Armillaria gallica</name>
    <name type="common">Bulbous honey fungus</name>
    <name type="synonym">Armillaria bulbosa</name>
    <dbReference type="NCBI Taxonomy" id="47427"/>
    <lineage>
        <taxon>Eukaryota</taxon>
        <taxon>Fungi</taxon>
        <taxon>Dikarya</taxon>
        <taxon>Basidiomycota</taxon>
        <taxon>Agaricomycotina</taxon>
        <taxon>Agaricomycetes</taxon>
        <taxon>Agaricomycetidae</taxon>
        <taxon>Agaricales</taxon>
        <taxon>Marasmiineae</taxon>
        <taxon>Physalacriaceae</taxon>
        <taxon>Armillaria</taxon>
    </lineage>
</organism>
<dbReference type="AlphaFoldDB" id="A0A2H3DJJ0"/>
<reference evidence="2" key="1">
    <citation type="journal article" date="2017" name="Nat. Ecol. Evol.">
        <title>Genome expansion and lineage-specific genetic innovations in the forest pathogenic fungi Armillaria.</title>
        <authorList>
            <person name="Sipos G."/>
            <person name="Prasanna A.N."/>
            <person name="Walter M.C."/>
            <person name="O'Connor E."/>
            <person name="Balint B."/>
            <person name="Krizsan K."/>
            <person name="Kiss B."/>
            <person name="Hess J."/>
            <person name="Varga T."/>
            <person name="Slot J."/>
            <person name="Riley R."/>
            <person name="Boka B."/>
            <person name="Rigling D."/>
            <person name="Barry K."/>
            <person name="Lee J."/>
            <person name="Mihaltcheva S."/>
            <person name="LaButti K."/>
            <person name="Lipzen A."/>
            <person name="Waldron R."/>
            <person name="Moloney N.M."/>
            <person name="Sperisen C."/>
            <person name="Kredics L."/>
            <person name="Vagvoelgyi C."/>
            <person name="Patrignani A."/>
            <person name="Fitzpatrick D."/>
            <person name="Nagy I."/>
            <person name="Doyle S."/>
            <person name="Anderson J.B."/>
            <person name="Grigoriev I.V."/>
            <person name="Gueldener U."/>
            <person name="Muensterkoetter M."/>
            <person name="Nagy L.G."/>
        </authorList>
    </citation>
    <scope>NUCLEOTIDE SEQUENCE [LARGE SCALE GENOMIC DNA]</scope>
    <source>
        <strain evidence="2">Ar21-2</strain>
    </source>
</reference>
<dbReference type="OrthoDB" id="3270451at2759"/>
<proteinExistence type="predicted"/>
<keyword evidence="2" id="KW-1185">Reference proteome</keyword>
<dbReference type="STRING" id="47427.A0A2H3DJJ0"/>
<evidence type="ECO:0008006" key="3">
    <source>
        <dbReference type="Google" id="ProtNLM"/>
    </source>
</evidence>
<evidence type="ECO:0000313" key="1">
    <source>
        <dbReference type="EMBL" id="PBK88423.1"/>
    </source>
</evidence>
<dbReference type="Gene3D" id="2.60.120.650">
    <property type="entry name" value="Cupin"/>
    <property type="match status" value="1"/>
</dbReference>
<name>A0A2H3DJJ0_ARMGA</name>
<sequence>MAADRTSKKAKDLAKKEYQTFDYYPLISNETDDRYLLDGWNACIATDASGDPLYWLKATGKGTEESMIVILKQSIALRYPGATLGTFRRNNILLSDTKTLPLTWSLDSLTEIGNIDLVREVQDHQQRSSEHTREQIHVNVSLREMYEEGLLEEGRILNALSLPCNTSHSGHPLQSIISSHIQAFEQTSDLPMDVYTSGYPVSATSFWLVATKGAISYIHSDCFGVGTVVEVLCGRKLWYVFQRHRTVGNRQDSYINEYMGDWAPGFIPDPEDWTSEVVLLEPGSAFYMHPDTHHAVVTLENSIVKGHHFYSTATLSKTVLGSWRFSFV</sequence>